<evidence type="ECO:0000256" key="2">
    <source>
        <dbReference type="PROSITE-ProRule" id="PRU01161"/>
    </source>
</evidence>
<proteinExistence type="predicted"/>
<evidence type="ECO:0000259" key="3">
    <source>
        <dbReference type="PROSITE" id="PS51635"/>
    </source>
</evidence>
<accession>A0A1G5R0E3</accession>
<dbReference type="InterPro" id="IPR002641">
    <property type="entry name" value="PNPLA_dom"/>
</dbReference>
<evidence type="ECO:0000256" key="1">
    <source>
        <dbReference type="ARBA" id="ARBA00023098"/>
    </source>
</evidence>
<dbReference type="PROSITE" id="PS51635">
    <property type="entry name" value="PNPLA"/>
    <property type="match status" value="1"/>
</dbReference>
<feature type="active site" description="Proton acceptor" evidence="2">
    <location>
        <position position="438"/>
    </location>
</feature>
<protein>
    <submittedName>
        <fullName evidence="4">Patatin-like phospholipase</fullName>
    </submittedName>
</protein>
<dbReference type="EMBL" id="FMWG01000007">
    <property type="protein sequence ID" value="SCZ67318.1"/>
    <property type="molecule type" value="Genomic_DNA"/>
</dbReference>
<dbReference type="SUPFAM" id="SSF52151">
    <property type="entry name" value="FabD/lysophospholipase-like"/>
    <property type="match status" value="1"/>
</dbReference>
<keyword evidence="1 2" id="KW-0443">Lipid metabolism</keyword>
<name>A0A1G5R0E3_9RHOB</name>
<organism evidence="4 5">
    <name type="scientific">Epibacterium ulvae</name>
    <dbReference type="NCBI Taxonomy" id="1156985"/>
    <lineage>
        <taxon>Bacteria</taxon>
        <taxon>Pseudomonadati</taxon>
        <taxon>Pseudomonadota</taxon>
        <taxon>Alphaproteobacteria</taxon>
        <taxon>Rhodobacterales</taxon>
        <taxon>Roseobacteraceae</taxon>
        <taxon>Epibacterium</taxon>
    </lineage>
</organism>
<sequence>MVTDKINLGLGVPRLSNVQNNLDTAPVRQSTRAAPAVPNDASVSSKSLWRNAAASVVSKLNSKLPGFDFGEKHLQQALETRVDDMVAVYGEGSRSYFQQVAQGVLEQSNPDEAEDNVQAAKVKLPRSAKMVVRAFDQAIDLKSVYDTVKKDLAVLSHARPKSGQIPQFLAKPDGTLSVILAPRDVETIAISGGGAKGLILPEVINELKSLSQLDGLKMIAGTSAGSLAAIAIAYDASAEEMNNIVDAVQGGLLDDPDTAANYPQAHFFSKSKSALTAVDSVARFAAKHVISAGGGAEQVVKILDSFTTQRLQGALDKLTPDEQEAKMEQASVGSKIPLDEIKERINTLMEGSMSGARTGQMVTFKDQSILHHMMPETFKELSLTGFDMDNQEGVIFSRSTTPDMPLAFAARSSIAMLGLMKPIHFDAEVGAGDSTFADGGMGSVQPTEAAMLDLPHLSDLESKTRMEEAKEIARNPTPEGSEHTIDISMKKASTLNISFARNGTTQALLSGSPEALIQSRIDPARKFVGFSAEGVTADRQKTYNNPVLIANEGGIGGGETKPSASKLAQAQMLASLDTANQIRQRFSEPVLVDVQNVADIIPHLSEAEKVAILEHGPPEMHTANIQEGDVDGLRAFEASKVLFELLSS</sequence>
<feature type="domain" description="PNPLA" evidence="3">
    <location>
        <begin position="188"/>
        <end position="451"/>
    </location>
</feature>
<gene>
    <name evidence="4" type="ORF">SAMN04488118_10731</name>
</gene>
<keyword evidence="2" id="KW-0442">Lipid degradation</keyword>
<dbReference type="GO" id="GO:0016042">
    <property type="term" value="P:lipid catabolic process"/>
    <property type="evidence" value="ECO:0007669"/>
    <property type="project" value="UniProtKB-UniRule"/>
</dbReference>
<feature type="short sequence motif" description="DGA/G" evidence="2">
    <location>
        <begin position="438"/>
        <end position="440"/>
    </location>
</feature>
<feature type="short sequence motif" description="GXGXXG" evidence="2">
    <location>
        <begin position="192"/>
        <end position="197"/>
    </location>
</feature>
<reference evidence="4 5" key="1">
    <citation type="submission" date="2016-10" db="EMBL/GenBank/DDBJ databases">
        <authorList>
            <person name="de Groot N.N."/>
        </authorList>
    </citation>
    <scope>NUCLEOTIDE SEQUENCE [LARGE SCALE GENOMIC DNA]</scope>
    <source>
        <strain evidence="4 5">U95</strain>
    </source>
</reference>
<dbReference type="Gene3D" id="3.40.1090.10">
    <property type="entry name" value="Cytosolic phospholipase A2 catalytic domain"/>
    <property type="match status" value="1"/>
</dbReference>
<dbReference type="InterPro" id="IPR016035">
    <property type="entry name" value="Acyl_Trfase/lysoPLipase"/>
</dbReference>
<feature type="active site" description="Nucleophile" evidence="2">
    <location>
        <position position="223"/>
    </location>
</feature>
<feature type="short sequence motif" description="GXSXG" evidence="2">
    <location>
        <begin position="221"/>
        <end position="225"/>
    </location>
</feature>
<evidence type="ECO:0000313" key="5">
    <source>
        <dbReference type="Proteomes" id="UP000198767"/>
    </source>
</evidence>
<dbReference type="Proteomes" id="UP000198767">
    <property type="component" value="Unassembled WGS sequence"/>
</dbReference>
<dbReference type="Pfam" id="PF01734">
    <property type="entry name" value="Patatin"/>
    <property type="match status" value="1"/>
</dbReference>
<evidence type="ECO:0000313" key="4">
    <source>
        <dbReference type="EMBL" id="SCZ67318.1"/>
    </source>
</evidence>
<dbReference type="GO" id="GO:0016787">
    <property type="term" value="F:hydrolase activity"/>
    <property type="evidence" value="ECO:0007669"/>
    <property type="project" value="UniProtKB-UniRule"/>
</dbReference>
<keyword evidence="2" id="KW-0378">Hydrolase</keyword>
<dbReference type="AlphaFoldDB" id="A0A1G5R0E3"/>
<keyword evidence="5" id="KW-1185">Reference proteome</keyword>
<dbReference type="STRING" id="1156985.SAMN04488118_10731"/>